<dbReference type="AlphaFoldDB" id="A0AAV5JHS4"/>
<feature type="region of interest" description="Disordered" evidence="1">
    <location>
        <begin position="44"/>
        <end position="77"/>
    </location>
</feature>
<dbReference type="EMBL" id="BPVZ01000033">
    <property type="protein sequence ID" value="GKV10919.1"/>
    <property type="molecule type" value="Genomic_DNA"/>
</dbReference>
<evidence type="ECO:0000313" key="3">
    <source>
        <dbReference type="Proteomes" id="UP001054252"/>
    </source>
</evidence>
<comment type="caution">
    <text evidence="2">The sequence shown here is derived from an EMBL/GenBank/DDBJ whole genome shotgun (WGS) entry which is preliminary data.</text>
</comment>
<protein>
    <submittedName>
        <fullName evidence="2">Uncharacterized protein</fullName>
    </submittedName>
</protein>
<dbReference type="Pfam" id="PF04720">
    <property type="entry name" value="PDDEXK_6"/>
    <property type="match status" value="1"/>
</dbReference>
<dbReference type="PANTHER" id="PTHR31579:SF2">
    <property type="entry name" value="DUF506 FAMILY PROTEIN"/>
    <property type="match status" value="1"/>
</dbReference>
<dbReference type="Proteomes" id="UP001054252">
    <property type="component" value="Unassembled WGS sequence"/>
</dbReference>
<evidence type="ECO:0000313" key="2">
    <source>
        <dbReference type="EMBL" id="GKV10919.1"/>
    </source>
</evidence>
<organism evidence="2 3">
    <name type="scientific">Rubroshorea leprosula</name>
    <dbReference type="NCBI Taxonomy" id="152421"/>
    <lineage>
        <taxon>Eukaryota</taxon>
        <taxon>Viridiplantae</taxon>
        <taxon>Streptophyta</taxon>
        <taxon>Embryophyta</taxon>
        <taxon>Tracheophyta</taxon>
        <taxon>Spermatophyta</taxon>
        <taxon>Magnoliopsida</taxon>
        <taxon>eudicotyledons</taxon>
        <taxon>Gunneridae</taxon>
        <taxon>Pentapetalae</taxon>
        <taxon>rosids</taxon>
        <taxon>malvids</taxon>
        <taxon>Malvales</taxon>
        <taxon>Dipterocarpaceae</taxon>
        <taxon>Rubroshorea</taxon>
    </lineage>
</organism>
<name>A0AAV5JHS4_9ROSI</name>
<dbReference type="InterPro" id="IPR006502">
    <property type="entry name" value="PDDEXK-like"/>
</dbReference>
<keyword evidence="3" id="KW-1185">Reference proteome</keyword>
<reference evidence="2 3" key="1">
    <citation type="journal article" date="2021" name="Commun. Biol.">
        <title>The genome of Shorea leprosula (Dipterocarpaceae) highlights the ecological relevance of drought in aseasonal tropical rainforests.</title>
        <authorList>
            <person name="Ng K.K.S."/>
            <person name="Kobayashi M.J."/>
            <person name="Fawcett J.A."/>
            <person name="Hatakeyama M."/>
            <person name="Paape T."/>
            <person name="Ng C.H."/>
            <person name="Ang C.C."/>
            <person name="Tnah L.H."/>
            <person name="Lee C.T."/>
            <person name="Nishiyama T."/>
            <person name="Sese J."/>
            <person name="O'Brien M.J."/>
            <person name="Copetti D."/>
            <person name="Mohd Noor M.I."/>
            <person name="Ong R.C."/>
            <person name="Putra M."/>
            <person name="Sireger I.Z."/>
            <person name="Indrioko S."/>
            <person name="Kosugi Y."/>
            <person name="Izuno A."/>
            <person name="Isagi Y."/>
            <person name="Lee S.L."/>
            <person name="Shimizu K.K."/>
        </authorList>
    </citation>
    <scope>NUCLEOTIDE SEQUENCE [LARGE SCALE GENOMIC DNA]</scope>
    <source>
        <strain evidence="2">214</strain>
    </source>
</reference>
<accession>A0AAV5JHS4</accession>
<sequence length="305" mass="34540">MATFYRKFPGSDRSFKYVLREFSFPVRTDSDSSDVEFEFLEDDVEVTPAGSSNDENQSLDGELDGEERENGAGSVEKNKSFWESQHQLLMGTLYRSSSLESRIRNSVKDALNEIRETGGNVCACGRPAAGNCKNCLMKEVSFRLQNAGFNSAICRSKWRSSQCIPSGEHAFLDVIENSKKGEMRIIVELNFRVEFEIARASEEYNQLVKQLPEAFVGKVERLTNVIKILCSAAKKCMKEKKMHLGPWRKQRYMQAKWLSACERATPVQPLPTVYSGRLQKSRASMLTVDLLEKMSNMHCTAVKVV</sequence>
<feature type="compositionally biased region" description="Polar residues" evidence="1">
    <location>
        <begin position="49"/>
        <end position="59"/>
    </location>
</feature>
<gene>
    <name evidence="2" type="ORF">SLEP1_g22223</name>
</gene>
<proteinExistence type="predicted"/>
<dbReference type="NCBIfam" id="TIGR01615">
    <property type="entry name" value="A_thal_3542"/>
    <property type="match status" value="1"/>
</dbReference>
<evidence type="ECO:0000256" key="1">
    <source>
        <dbReference type="SAM" id="MobiDB-lite"/>
    </source>
</evidence>
<dbReference type="PANTHER" id="PTHR31579">
    <property type="entry name" value="OS03G0796600 PROTEIN"/>
    <property type="match status" value="1"/>
</dbReference>